<comment type="caution">
    <text evidence="2">The sequence shown here is derived from an EMBL/GenBank/DDBJ whole genome shotgun (WGS) entry which is preliminary data.</text>
</comment>
<keyword evidence="3" id="KW-1185">Reference proteome</keyword>
<feature type="compositionally biased region" description="Low complexity" evidence="1">
    <location>
        <begin position="18"/>
        <end position="35"/>
    </location>
</feature>
<dbReference type="AlphaFoldDB" id="A0A0A0EXZ7"/>
<protein>
    <submittedName>
        <fullName evidence="2">Uncharacterized protein</fullName>
    </submittedName>
</protein>
<feature type="non-terminal residue" evidence="2">
    <location>
        <position position="1"/>
    </location>
</feature>
<proteinExistence type="predicted"/>
<name>A0A0A0EXZ7_9GAMM</name>
<reference evidence="2 3" key="1">
    <citation type="journal article" date="2015" name="Stand. Genomic Sci.">
        <title>Genomic information of the arsenic-resistant bacterium Lysobacter arseniciresistens type strain ZS79(T) and comparison of Lysobacter draft genomes.</title>
        <authorList>
            <person name="Liu L."/>
            <person name="Zhang S."/>
            <person name="Luo M."/>
            <person name="Wang G."/>
        </authorList>
    </citation>
    <scope>NUCLEOTIDE SEQUENCE [LARGE SCALE GENOMIC DNA]</scope>
    <source>
        <strain evidence="2 3">ZS79</strain>
    </source>
</reference>
<accession>A0A0A0EXZ7</accession>
<dbReference type="EMBL" id="AVPT01000031">
    <property type="protein sequence ID" value="KGM54032.1"/>
    <property type="molecule type" value="Genomic_DNA"/>
</dbReference>
<gene>
    <name evidence="2" type="ORF">N799_07415</name>
</gene>
<evidence type="ECO:0000313" key="2">
    <source>
        <dbReference type="EMBL" id="KGM54032.1"/>
    </source>
</evidence>
<dbReference type="STRING" id="913325.N799_07415"/>
<evidence type="ECO:0000313" key="3">
    <source>
        <dbReference type="Proteomes" id="UP000029989"/>
    </source>
</evidence>
<organism evidence="2 3">
    <name type="scientific">Lysobacter arseniciresistens ZS79</name>
    <dbReference type="NCBI Taxonomy" id="913325"/>
    <lineage>
        <taxon>Bacteria</taxon>
        <taxon>Pseudomonadati</taxon>
        <taxon>Pseudomonadota</taxon>
        <taxon>Gammaproteobacteria</taxon>
        <taxon>Lysobacterales</taxon>
        <taxon>Lysobacteraceae</taxon>
        <taxon>Novilysobacter</taxon>
    </lineage>
</organism>
<feature type="region of interest" description="Disordered" evidence="1">
    <location>
        <begin position="1"/>
        <end position="35"/>
    </location>
</feature>
<dbReference type="Proteomes" id="UP000029989">
    <property type="component" value="Unassembled WGS sequence"/>
</dbReference>
<dbReference type="eggNOG" id="COG1061">
    <property type="taxonomic scope" value="Bacteria"/>
</dbReference>
<sequence length="388" mass="42896">GGEPMALVLDAADAQPEAVPVDTDGAAPADGDDAAAPTLAPVMRQLFALGTGAHEAAADTGRADTALTRAVMQLPPARHRYPRRAGVPATLRTELLPPAPADYEMQLVDFVQFSPAVLNDRTRTKTRMRREAVDIFDGDRVAEHDDDVFADLSAEAIGQRARQVVLKLQDINEREIRLRLLERFGQAIERSGAPRPDEDGLEDQLHLVLVRNPRLLSEAFRSFRHGQVLDQSVPLPEAVESELPLPPAARNAYGVMPPDLNGDELRIAELLDSHALVRWWHRNPPRTPGSVGLYRWDDGAGYFPDFVVCLEGREQGDGIALLEVKGAHLVGNPHEVEKAGAHHPEYGRVFMVGRARGETEFRFLRRLGNAPRLESEAAFQVERMRWDT</sequence>
<evidence type="ECO:0000256" key="1">
    <source>
        <dbReference type="SAM" id="MobiDB-lite"/>
    </source>
</evidence>